<keyword evidence="1" id="KW-0812">Transmembrane</keyword>
<dbReference type="GO" id="GO:0004519">
    <property type="term" value="F:endonuclease activity"/>
    <property type="evidence" value="ECO:0007669"/>
    <property type="project" value="InterPro"/>
</dbReference>
<dbReference type="InterPro" id="IPR005021">
    <property type="entry name" value="Terminase_largesu-like"/>
</dbReference>
<evidence type="ECO:0000313" key="4">
    <source>
        <dbReference type="EMBL" id="EDS01635.1"/>
    </source>
</evidence>
<feature type="domain" description="Terminase large subunit-like endonuclease" evidence="3">
    <location>
        <begin position="272"/>
        <end position="536"/>
    </location>
</feature>
<evidence type="ECO:0000256" key="1">
    <source>
        <dbReference type="SAM" id="Phobius"/>
    </source>
</evidence>
<keyword evidence="1" id="KW-0472">Membrane</keyword>
<dbReference type="InterPro" id="IPR027417">
    <property type="entry name" value="P-loop_NTPase"/>
</dbReference>
<dbReference type="AlphaFoldDB" id="B0MKU0"/>
<dbReference type="EMBL" id="ABCA03000033">
    <property type="protein sequence ID" value="EDS01635.1"/>
    <property type="molecule type" value="Genomic_DNA"/>
</dbReference>
<proteinExistence type="predicted"/>
<dbReference type="PANTHER" id="PTHR41287:SF1">
    <property type="entry name" value="PROTEIN YMFN"/>
    <property type="match status" value="1"/>
</dbReference>
<sequence>MTIKDSRAYKYAVWASQDSSGKVGRYVRKQCAEWLKAVEDGYVDAQEWNKITALLKAIQHPDLGRDMYSSLEDYSLLFIYAVLCTKTDGKLYYSTGLLEIARKNYKTFTAAVIFIIGMLTLPRFSRLFSVAPDLKLSSELKVAIKKIIKSSPLLEKHFKVMRSEIRCLMCDTEYTPLAYSKDKLDGKLAHLFLADEVGAMDGYPVEAMRSSQITLKSKLGILISTQYPNDDNGLKDEIDIAKKQLDGVYSSGKKYFALLYEPDIELVPDWRMNDSVLYQSNPVAVDNVDLFSELKDNRQLAVLYENKRENFLCKHCNIQYKGIGSEGYVDLISVQNCSEEIPDEFWRGKIVYLGLDLSQTEDNTALAMICYHEGKIYVKSVAFVPAEKVEEKSVKEHVNYKTHIANGDCFACGDYIIDYGFVENYILTLKEKYGVIISQLGFDRWNALSTVQKLESADDPIECVEIRQHSSVLHAPTKWLKEQILTGNIVFAKNELLEINFSNARCTEDTNLNKYVNKKRSAGKVDMVVSLINAVYLLQQEILNGDCGVFVQY</sequence>
<dbReference type="Gene3D" id="3.40.50.300">
    <property type="entry name" value="P-loop containing nucleotide triphosphate hydrolases"/>
    <property type="match status" value="1"/>
</dbReference>
<reference evidence="4" key="2">
    <citation type="submission" date="2014-06" db="EMBL/GenBank/DDBJ databases">
        <title>Draft genome sequence of Eubacterium siraeum (DSM 15702).</title>
        <authorList>
            <person name="Sudarsanam P."/>
            <person name="Ley R."/>
            <person name="Guruge J."/>
            <person name="Turnbaugh P.J."/>
            <person name="Mahowald M."/>
            <person name="Liep D."/>
            <person name="Gordon J."/>
        </authorList>
    </citation>
    <scope>NUCLEOTIDE SEQUENCE</scope>
    <source>
        <strain evidence="4">DSM 15702</strain>
    </source>
</reference>
<feature type="domain" description="Terminase large subunit-like ATPase" evidence="2">
    <location>
        <begin position="98"/>
        <end position="241"/>
    </location>
</feature>
<reference evidence="4" key="1">
    <citation type="submission" date="2007-10" db="EMBL/GenBank/DDBJ databases">
        <authorList>
            <person name="Fulton L."/>
            <person name="Clifton S."/>
            <person name="Fulton B."/>
            <person name="Xu J."/>
            <person name="Minx P."/>
            <person name="Pepin K.H."/>
            <person name="Johnson M."/>
            <person name="Thiruvilangam P."/>
            <person name="Bhonagiri V."/>
            <person name="Nash W.E."/>
            <person name="Mardis E.R."/>
            <person name="Wilson R.K."/>
        </authorList>
    </citation>
    <scope>NUCLEOTIDE SEQUENCE [LARGE SCALE GENOMIC DNA]</scope>
    <source>
        <strain evidence="4">DSM 15702</strain>
    </source>
</reference>
<dbReference type="Proteomes" id="UP000005326">
    <property type="component" value="Unassembled WGS sequence"/>
</dbReference>
<dbReference type="InterPro" id="IPR046461">
    <property type="entry name" value="TerL_ATPase"/>
</dbReference>
<keyword evidence="5" id="KW-1185">Reference proteome</keyword>
<evidence type="ECO:0000259" key="3">
    <source>
        <dbReference type="Pfam" id="PF20441"/>
    </source>
</evidence>
<dbReference type="Pfam" id="PF20441">
    <property type="entry name" value="TerL_nuclease"/>
    <property type="match status" value="1"/>
</dbReference>
<name>B0MKU0_9FIRM</name>
<keyword evidence="1" id="KW-1133">Transmembrane helix</keyword>
<dbReference type="InterPro" id="IPR046462">
    <property type="entry name" value="TerL_nuclease"/>
</dbReference>
<comment type="caution">
    <text evidence="4">The sequence shown here is derived from an EMBL/GenBank/DDBJ whole genome shotgun (WGS) entry which is preliminary data.</text>
</comment>
<protein>
    <submittedName>
        <fullName evidence="4">Phage terminase, large subunit</fullName>
    </submittedName>
</protein>
<dbReference type="PANTHER" id="PTHR41287">
    <property type="match status" value="1"/>
</dbReference>
<accession>B0MKU0</accession>
<evidence type="ECO:0000313" key="5">
    <source>
        <dbReference type="Proteomes" id="UP000005326"/>
    </source>
</evidence>
<feature type="transmembrane region" description="Helical" evidence="1">
    <location>
        <begin position="107"/>
        <end position="125"/>
    </location>
</feature>
<gene>
    <name evidence="4" type="ORF">EUBSIR_00433</name>
</gene>
<dbReference type="Pfam" id="PF03354">
    <property type="entry name" value="TerL_ATPase"/>
    <property type="match status" value="1"/>
</dbReference>
<evidence type="ECO:0000259" key="2">
    <source>
        <dbReference type="Pfam" id="PF03354"/>
    </source>
</evidence>
<organism evidence="4 5">
    <name type="scientific">[Eubacterium] siraeum DSM 15702</name>
    <dbReference type="NCBI Taxonomy" id="428128"/>
    <lineage>
        <taxon>Bacteria</taxon>
        <taxon>Bacillati</taxon>
        <taxon>Bacillota</taxon>
        <taxon>Clostridia</taxon>
        <taxon>Eubacteriales</taxon>
        <taxon>Oscillospiraceae</taxon>
        <taxon>Oscillospiraceae incertae sedis</taxon>
    </lineage>
</organism>